<organism evidence="2 3">
    <name type="scientific">Effrenium voratum</name>
    <dbReference type="NCBI Taxonomy" id="2562239"/>
    <lineage>
        <taxon>Eukaryota</taxon>
        <taxon>Sar</taxon>
        <taxon>Alveolata</taxon>
        <taxon>Dinophyceae</taxon>
        <taxon>Suessiales</taxon>
        <taxon>Symbiodiniaceae</taxon>
        <taxon>Effrenium</taxon>
    </lineage>
</organism>
<gene>
    <name evidence="2" type="ORF">EVOR1521_LOCUS1349</name>
</gene>
<comment type="caution">
    <text evidence="2">The sequence shown here is derived from an EMBL/GenBank/DDBJ whole genome shotgun (WGS) entry which is preliminary data.</text>
</comment>
<dbReference type="EMBL" id="CAUJNA010000041">
    <property type="protein sequence ID" value="CAJ1370886.1"/>
    <property type="molecule type" value="Genomic_DNA"/>
</dbReference>
<name>A0AA36HKJ5_9DINO</name>
<keyword evidence="3" id="KW-1185">Reference proteome</keyword>
<sequence length="173" mass="18921">EHEQEDLMEESSFYTSFSGMKFPVTLPKITVADKKAIMGAAEAPGGWPAAKGLPLFWQESKSCSFYKSLFQTLKPTLVIDAEIGSGQAAQAALQLGISYVGIAKHTSHMNFVANAVDKSALRHIVETGHMLFNKQLSESINEIFKSELEESGTEEPITLEGEAPWEEVAAQDK</sequence>
<accession>A0AA36HKJ5</accession>
<protein>
    <submittedName>
        <fullName evidence="2">Uncharacterized protein</fullName>
    </submittedName>
</protein>
<evidence type="ECO:0000256" key="1">
    <source>
        <dbReference type="SAM" id="MobiDB-lite"/>
    </source>
</evidence>
<reference evidence="2" key="1">
    <citation type="submission" date="2023-08" db="EMBL/GenBank/DDBJ databases">
        <authorList>
            <person name="Chen Y."/>
            <person name="Shah S."/>
            <person name="Dougan E. K."/>
            <person name="Thang M."/>
            <person name="Chan C."/>
        </authorList>
    </citation>
    <scope>NUCLEOTIDE SEQUENCE</scope>
</reference>
<proteinExistence type="predicted"/>
<evidence type="ECO:0000313" key="3">
    <source>
        <dbReference type="Proteomes" id="UP001178507"/>
    </source>
</evidence>
<dbReference type="AlphaFoldDB" id="A0AA36HKJ5"/>
<feature type="region of interest" description="Disordered" evidence="1">
    <location>
        <begin position="149"/>
        <end position="173"/>
    </location>
</feature>
<dbReference type="Proteomes" id="UP001178507">
    <property type="component" value="Unassembled WGS sequence"/>
</dbReference>
<evidence type="ECO:0000313" key="2">
    <source>
        <dbReference type="EMBL" id="CAJ1370886.1"/>
    </source>
</evidence>
<feature type="non-terminal residue" evidence="2">
    <location>
        <position position="1"/>
    </location>
</feature>